<proteinExistence type="predicted"/>
<evidence type="ECO:0000256" key="4">
    <source>
        <dbReference type="ARBA" id="ARBA00023014"/>
    </source>
</evidence>
<sequence>MAYNKESFCPEAWSQLEITSMGDYSICCLANNDKDFGIAFDKSGKPMNVMTHSFAEALNSETHKAHRLQLSRNEKPVRCRNCYDAEDTTRGDPGFGERSVNVGRSKRQRVIMGTAPSIPIYAKHWDADMYTNATTGETTSRIANLHLRFGNLCNMKCIMCSPQHSNLWYDDHVAFGYRDDQGTPIYKLGDDRVFKIVPDEHGRNKMDFVQWWETDVWWDRFRSVMPDLKYIYFTGGEPFLVPAMAQCLDLLIEAGLARDIKLRFDTNLSVINNKILEKLDKFKAVQLCVSIDDTEARYDFIRFPGTYSTFTTNLARLKQTNIQIEYISSCIGIGSIYAIPRVCAVADANGVRPEFRYLEGPDWLDLRYLPQSAKKEIIANYEALGTAKPDHAKWFKAIIKLLNKYMDDSYTNIKHLNDFVKFMDILDVQRGTNWRTTIPDTYELLKTHCPTLENL</sequence>
<feature type="domain" description="Radical SAM core" evidence="5">
    <location>
        <begin position="149"/>
        <end position="323"/>
    </location>
</feature>
<dbReference type="InterPro" id="IPR058240">
    <property type="entry name" value="rSAM_sf"/>
</dbReference>
<dbReference type="EMBL" id="LR797824">
    <property type="protein sequence ID" value="CAB4241835.1"/>
    <property type="molecule type" value="Genomic_DNA"/>
</dbReference>
<gene>
    <name evidence="7" type="ORF">UFOVP71_373</name>
</gene>
<reference evidence="7" key="1">
    <citation type="submission" date="2020-05" db="EMBL/GenBank/DDBJ databases">
        <authorList>
            <person name="Chiriac C."/>
            <person name="Salcher M."/>
            <person name="Ghai R."/>
            <person name="Kavagutti S V."/>
        </authorList>
    </citation>
    <scope>NUCLEOTIDE SEQUENCE</scope>
</reference>
<dbReference type="Gene3D" id="3.20.20.70">
    <property type="entry name" value="Aldolase class I"/>
    <property type="match status" value="2"/>
</dbReference>
<dbReference type="SFLD" id="SFLDS00029">
    <property type="entry name" value="Radical_SAM"/>
    <property type="match status" value="1"/>
</dbReference>
<dbReference type="Pfam" id="PF13186">
    <property type="entry name" value="SPASM"/>
    <property type="match status" value="1"/>
</dbReference>
<dbReference type="GO" id="GO:0051536">
    <property type="term" value="F:iron-sulfur cluster binding"/>
    <property type="evidence" value="ECO:0007669"/>
    <property type="project" value="UniProtKB-KW"/>
</dbReference>
<keyword evidence="2" id="KW-0479">Metal-binding</keyword>
<dbReference type="InterPro" id="IPR007197">
    <property type="entry name" value="rSAM"/>
</dbReference>
<evidence type="ECO:0000259" key="6">
    <source>
        <dbReference type="Pfam" id="PF13186"/>
    </source>
</evidence>
<dbReference type="Pfam" id="PF04055">
    <property type="entry name" value="Radical_SAM"/>
    <property type="match status" value="1"/>
</dbReference>
<dbReference type="InterPro" id="IPR050377">
    <property type="entry name" value="Radical_SAM_PqqE_MftC-like"/>
</dbReference>
<evidence type="ECO:0000256" key="1">
    <source>
        <dbReference type="ARBA" id="ARBA00022691"/>
    </source>
</evidence>
<dbReference type="GO" id="GO:0003824">
    <property type="term" value="F:catalytic activity"/>
    <property type="evidence" value="ECO:0007669"/>
    <property type="project" value="InterPro"/>
</dbReference>
<keyword evidence="3" id="KW-0408">Iron</keyword>
<dbReference type="InterPro" id="IPR013785">
    <property type="entry name" value="Aldolase_TIM"/>
</dbReference>
<dbReference type="InterPro" id="IPR023885">
    <property type="entry name" value="4Fe4S-binding_SPASM_dom"/>
</dbReference>
<keyword evidence="4" id="KW-0411">Iron-sulfur</keyword>
<dbReference type="GO" id="GO:0046872">
    <property type="term" value="F:metal ion binding"/>
    <property type="evidence" value="ECO:0007669"/>
    <property type="project" value="UniProtKB-KW"/>
</dbReference>
<feature type="domain" description="4Fe4S-binding SPASM" evidence="6">
    <location>
        <begin position="9"/>
        <end position="83"/>
    </location>
</feature>
<dbReference type="CDD" id="cd01335">
    <property type="entry name" value="Radical_SAM"/>
    <property type="match status" value="1"/>
</dbReference>
<dbReference type="CDD" id="cd21109">
    <property type="entry name" value="SPASM"/>
    <property type="match status" value="1"/>
</dbReference>
<dbReference type="PANTHER" id="PTHR11228:SF7">
    <property type="entry name" value="PQQA PEPTIDE CYCLASE"/>
    <property type="match status" value="1"/>
</dbReference>
<evidence type="ECO:0000256" key="2">
    <source>
        <dbReference type="ARBA" id="ARBA00022723"/>
    </source>
</evidence>
<evidence type="ECO:0000256" key="3">
    <source>
        <dbReference type="ARBA" id="ARBA00023004"/>
    </source>
</evidence>
<evidence type="ECO:0000313" key="7">
    <source>
        <dbReference type="EMBL" id="CAB4241835.1"/>
    </source>
</evidence>
<name>A0A6J5TA76_9CAUD</name>
<keyword evidence="1" id="KW-0949">S-adenosyl-L-methionine</keyword>
<accession>A0A6J5TA76</accession>
<dbReference type="PANTHER" id="PTHR11228">
    <property type="entry name" value="RADICAL SAM DOMAIN PROTEIN"/>
    <property type="match status" value="1"/>
</dbReference>
<protein>
    <submittedName>
        <fullName evidence="7">Radical_SAM domain containing protein</fullName>
    </submittedName>
</protein>
<evidence type="ECO:0000259" key="5">
    <source>
        <dbReference type="Pfam" id="PF04055"/>
    </source>
</evidence>
<organism evidence="7">
    <name type="scientific">uncultured Caudovirales phage</name>
    <dbReference type="NCBI Taxonomy" id="2100421"/>
    <lineage>
        <taxon>Viruses</taxon>
        <taxon>Duplodnaviria</taxon>
        <taxon>Heunggongvirae</taxon>
        <taxon>Uroviricota</taxon>
        <taxon>Caudoviricetes</taxon>
        <taxon>Peduoviridae</taxon>
        <taxon>Maltschvirus</taxon>
        <taxon>Maltschvirus maltsch</taxon>
    </lineage>
</organism>
<dbReference type="SUPFAM" id="SSF102114">
    <property type="entry name" value="Radical SAM enzymes"/>
    <property type="match status" value="1"/>
</dbReference>
<dbReference type="NCBIfam" id="NF033640">
    <property type="entry name" value="N_Twi_rSAM"/>
    <property type="match status" value="1"/>
</dbReference>